<proteinExistence type="predicted"/>
<keyword evidence="1" id="KW-1133">Transmembrane helix</keyword>
<accession>A0A2V4XW05</accession>
<organism evidence="2 3">
    <name type="scientific">Winogradskyella epiphytica</name>
    <dbReference type="NCBI Taxonomy" id="262005"/>
    <lineage>
        <taxon>Bacteria</taxon>
        <taxon>Pseudomonadati</taxon>
        <taxon>Bacteroidota</taxon>
        <taxon>Flavobacteriia</taxon>
        <taxon>Flavobacteriales</taxon>
        <taxon>Flavobacteriaceae</taxon>
        <taxon>Winogradskyella</taxon>
    </lineage>
</organism>
<evidence type="ECO:0000313" key="3">
    <source>
        <dbReference type="Proteomes" id="UP000248054"/>
    </source>
</evidence>
<dbReference type="AlphaFoldDB" id="A0A2V4XW05"/>
<gene>
    <name evidence="2" type="ORF">DFQ11_1212</name>
</gene>
<name>A0A2V4XW05_9FLAO</name>
<feature type="transmembrane region" description="Helical" evidence="1">
    <location>
        <begin position="6"/>
        <end position="22"/>
    </location>
</feature>
<dbReference type="Proteomes" id="UP000248054">
    <property type="component" value="Unassembled WGS sequence"/>
</dbReference>
<evidence type="ECO:0000256" key="1">
    <source>
        <dbReference type="SAM" id="Phobius"/>
    </source>
</evidence>
<protein>
    <submittedName>
        <fullName evidence="2">Uncharacterized protein</fullName>
    </submittedName>
</protein>
<keyword evidence="1" id="KW-0812">Transmembrane</keyword>
<dbReference type="RefSeq" id="WP_110476618.1">
    <property type="nucleotide sequence ID" value="NZ_BMWQ01000022.1"/>
</dbReference>
<dbReference type="EMBL" id="QJTD01000021">
    <property type="protein sequence ID" value="PYE78773.1"/>
    <property type="molecule type" value="Genomic_DNA"/>
</dbReference>
<comment type="caution">
    <text evidence="2">The sequence shown here is derived from an EMBL/GenBank/DDBJ whole genome shotgun (WGS) entry which is preliminary data.</text>
</comment>
<sequence>MDITHETINSIVLLALGIAFYIQNGLYSKMKILLESIDVDKLKKSNDFIRESHNAELNLRAQKMFKELEKKNSELLSEKTAEIYKQYNELLAHLFIFLKDMSYADREPYLKLYPENEQSLRNLLSAYDQDELPSQNQKEN</sequence>
<keyword evidence="1" id="KW-0472">Membrane</keyword>
<reference evidence="2 3" key="1">
    <citation type="submission" date="2018-06" db="EMBL/GenBank/DDBJ databases">
        <title>Genomic Encyclopedia of Type Strains, Phase III (KMG-III): the genomes of soil and plant-associated and newly described type strains.</title>
        <authorList>
            <person name="Whitman W."/>
        </authorList>
    </citation>
    <scope>NUCLEOTIDE SEQUENCE [LARGE SCALE GENOMIC DNA]</scope>
    <source>
        <strain evidence="2 3">CECT 7945</strain>
    </source>
</reference>
<keyword evidence="3" id="KW-1185">Reference proteome</keyword>
<evidence type="ECO:0000313" key="2">
    <source>
        <dbReference type="EMBL" id="PYE78773.1"/>
    </source>
</evidence>